<dbReference type="Pfam" id="PF09339">
    <property type="entry name" value="HTH_IclR"/>
    <property type="match status" value="1"/>
</dbReference>
<dbReference type="InterPro" id="IPR005471">
    <property type="entry name" value="Tscrpt_reg_IclR_N"/>
</dbReference>
<proteinExistence type="predicted"/>
<dbReference type="OrthoDB" id="6729219at2759"/>
<dbReference type="InterPro" id="IPR036388">
    <property type="entry name" value="WH-like_DNA-bd_sf"/>
</dbReference>
<dbReference type="AlphaFoldDB" id="A0A9P0K8Z7"/>
<dbReference type="EMBL" id="CAKOFQ010006757">
    <property type="protein sequence ID" value="CAH1968808.1"/>
    <property type="molecule type" value="Genomic_DNA"/>
</dbReference>
<accession>A0A9P0K8Z7</accession>
<protein>
    <recommendedName>
        <fullName evidence="1">HTH iclR-type domain-containing protein</fullName>
    </recommendedName>
</protein>
<dbReference type="PANTHER" id="PTHR47326">
    <property type="entry name" value="TRANSPOSABLE ELEMENT TC3 TRANSPOSASE-LIKE PROTEIN"/>
    <property type="match status" value="1"/>
</dbReference>
<dbReference type="GO" id="GO:0003677">
    <property type="term" value="F:DNA binding"/>
    <property type="evidence" value="ECO:0007669"/>
    <property type="project" value="InterPro"/>
</dbReference>
<dbReference type="PANTHER" id="PTHR47326:SF1">
    <property type="entry name" value="HTH PSQ-TYPE DOMAIN-CONTAINING PROTEIN"/>
    <property type="match status" value="1"/>
</dbReference>
<dbReference type="EMBL" id="CAKOFQ010006757">
    <property type="protein sequence ID" value="CAH1968807.1"/>
    <property type="molecule type" value="Genomic_DNA"/>
</dbReference>
<feature type="domain" description="HTH iclR-type" evidence="1">
    <location>
        <begin position="96"/>
        <end position="127"/>
    </location>
</feature>
<sequence>MANRRPDVHCYTASEYADMHLVYGETRRINTRGGASYSARKAARIYAERNPNRQHPAYGVFLRVHDAYSQGRFPGGPRSEGRPRRHNDDVVVEHVTTDPSTSLRAIERRTGIPRSSAHRILQTLRYHPYQMQKVQFVLNRDYAPRVQFFAEKLSS</sequence>
<keyword evidence="4" id="KW-1185">Reference proteome</keyword>
<comment type="caution">
    <text evidence="2">The sequence shown here is derived from an EMBL/GenBank/DDBJ whole genome shotgun (WGS) entry which is preliminary data.</text>
</comment>
<reference evidence="2" key="1">
    <citation type="submission" date="2022-03" db="EMBL/GenBank/DDBJ databases">
        <authorList>
            <person name="Sayadi A."/>
        </authorList>
    </citation>
    <scope>NUCLEOTIDE SEQUENCE</scope>
</reference>
<organism evidence="2 4">
    <name type="scientific">Acanthoscelides obtectus</name>
    <name type="common">Bean weevil</name>
    <name type="synonym">Bruchus obtectus</name>
    <dbReference type="NCBI Taxonomy" id="200917"/>
    <lineage>
        <taxon>Eukaryota</taxon>
        <taxon>Metazoa</taxon>
        <taxon>Ecdysozoa</taxon>
        <taxon>Arthropoda</taxon>
        <taxon>Hexapoda</taxon>
        <taxon>Insecta</taxon>
        <taxon>Pterygota</taxon>
        <taxon>Neoptera</taxon>
        <taxon>Endopterygota</taxon>
        <taxon>Coleoptera</taxon>
        <taxon>Polyphaga</taxon>
        <taxon>Cucujiformia</taxon>
        <taxon>Chrysomeloidea</taxon>
        <taxon>Chrysomelidae</taxon>
        <taxon>Bruchinae</taxon>
        <taxon>Bruchini</taxon>
        <taxon>Acanthoscelides</taxon>
    </lineage>
</organism>
<dbReference type="Proteomes" id="UP001152888">
    <property type="component" value="Unassembled WGS sequence"/>
</dbReference>
<dbReference type="Gene3D" id="1.10.10.10">
    <property type="entry name" value="Winged helix-like DNA-binding domain superfamily/Winged helix DNA-binding domain"/>
    <property type="match status" value="1"/>
</dbReference>
<gene>
    <name evidence="2" type="ORF">ACAOBT_LOCUS8079</name>
    <name evidence="3" type="ORF">ACAOBT_LOCUS8080</name>
</gene>
<evidence type="ECO:0000259" key="1">
    <source>
        <dbReference type="Pfam" id="PF09339"/>
    </source>
</evidence>
<evidence type="ECO:0000313" key="4">
    <source>
        <dbReference type="Proteomes" id="UP001152888"/>
    </source>
</evidence>
<name>A0A9P0K8Z7_ACAOB</name>
<evidence type="ECO:0000313" key="3">
    <source>
        <dbReference type="EMBL" id="CAH1968808.1"/>
    </source>
</evidence>
<evidence type="ECO:0000313" key="2">
    <source>
        <dbReference type="EMBL" id="CAH1968807.1"/>
    </source>
</evidence>
<dbReference type="GO" id="GO:0006355">
    <property type="term" value="P:regulation of DNA-templated transcription"/>
    <property type="evidence" value="ECO:0007669"/>
    <property type="project" value="InterPro"/>
</dbReference>